<dbReference type="AlphaFoldDB" id="A0A6N7VSM3"/>
<proteinExistence type="predicted"/>
<feature type="domain" description="Rieske" evidence="5">
    <location>
        <begin position="3"/>
        <end position="98"/>
    </location>
</feature>
<dbReference type="InterPro" id="IPR036922">
    <property type="entry name" value="Rieske_2Fe-2S_sf"/>
</dbReference>
<dbReference type="Pfam" id="PF00355">
    <property type="entry name" value="Rieske"/>
    <property type="match status" value="1"/>
</dbReference>
<dbReference type="Proteomes" id="UP000470875">
    <property type="component" value="Unassembled WGS sequence"/>
</dbReference>
<dbReference type="PANTHER" id="PTHR21496:SF23">
    <property type="entry name" value="3-PHENYLPROPIONATE_CINNAMIC ACID DIOXYGENASE FERREDOXIN SUBUNIT"/>
    <property type="match status" value="1"/>
</dbReference>
<dbReference type="RefSeq" id="WP_154543858.1">
    <property type="nucleotide sequence ID" value="NZ_VULO01000004.1"/>
</dbReference>
<keyword evidence="2" id="KW-0479">Metal-binding</keyword>
<accession>A0A6N7VSM3</accession>
<dbReference type="PROSITE" id="PS51296">
    <property type="entry name" value="RIESKE"/>
    <property type="match status" value="1"/>
</dbReference>
<evidence type="ECO:0000313" key="6">
    <source>
        <dbReference type="EMBL" id="MSS83950.1"/>
    </source>
</evidence>
<dbReference type="PANTHER" id="PTHR21496">
    <property type="entry name" value="FERREDOXIN-RELATED"/>
    <property type="match status" value="1"/>
</dbReference>
<dbReference type="GO" id="GO:0051537">
    <property type="term" value="F:2 iron, 2 sulfur cluster binding"/>
    <property type="evidence" value="ECO:0007669"/>
    <property type="project" value="UniProtKB-KW"/>
</dbReference>
<organism evidence="6 7">
    <name type="scientific">Scrofimicrobium canadense</name>
    <dbReference type="NCBI Taxonomy" id="2652290"/>
    <lineage>
        <taxon>Bacteria</taxon>
        <taxon>Bacillati</taxon>
        <taxon>Actinomycetota</taxon>
        <taxon>Actinomycetes</taxon>
        <taxon>Actinomycetales</taxon>
        <taxon>Actinomycetaceae</taxon>
        <taxon>Scrofimicrobium</taxon>
    </lineage>
</organism>
<keyword evidence="1" id="KW-0001">2Fe-2S</keyword>
<sequence>MPWHDAGTADLDVASARRVTIGNHVIAVVRDSLGDLYAIDDTCTHADISLSEGEIGPRSIECWGHCAQFDLVTGEGELPAPAPVNTYRLKTEGGRVLVEI</sequence>
<dbReference type="SUPFAM" id="SSF50022">
    <property type="entry name" value="ISP domain"/>
    <property type="match status" value="1"/>
</dbReference>
<dbReference type="GO" id="GO:0046872">
    <property type="term" value="F:metal ion binding"/>
    <property type="evidence" value="ECO:0007669"/>
    <property type="project" value="UniProtKB-KW"/>
</dbReference>
<keyword evidence="7" id="KW-1185">Reference proteome</keyword>
<keyword evidence="3" id="KW-0408">Iron</keyword>
<dbReference type="GO" id="GO:0016705">
    <property type="term" value="F:oxidoreductase activity, acting on paired donors, with incorporation or reduction of molecular oxygen"/>
    <property type="evidence" value="ECO:0007669"/>
    <property type="project" value="UniProtKB-ARBA"/>
</dbReference>
<evidence type="ECO:0000256" key="1">
    <source>
        <dbReference type="ARBA" id="ARBA00022714"/>
    </source>
</evidence>
<dbReference type="InterPro" id="IPR017941">
    <property type="entry name" value="Rieske_2Fe-2S"/>
</dbReference>
<evidence type="ECO:0000256" key="4">
    <source>
        <dbReference type="ARBA" id="ARBA00023014"/>
    </source>
</evidence>
<evidence type="ECO:0000313" key="7">
    <source>
        <dbReference type="Proteomes" id="UP000470875"/>
    </source>
</evidence>
<protein>
    <submittedName>
        <fullName evidence="6">Rieske 2Fe-2S domain-containing protein</fullName>
    </submittedName>
</protein>
<dbReference type="EMBL" id="VULO01000004">
    <property type="protein sequence ID" value="MSS83950.1"/>
    <property type="molecule type" value="Genomic_DNA"/>
</dbReference>
<reference evidence="6 7" key="1">
    <citation type="submission" date="2019-08" db="EMBL/GenBank/DDBJ databases">
        <title>In-depth cultivation of the pig gut microbiome towards novel bacterial diversity and tailored functional studies.</title>
        <authorList>
            <person name="Wylensek D."/>
            <person name="Hitch T.C.A."/>
            <person name="Clavel T."/>
        </authorList>
    </citation>
    <scope>NUCLEOTIDE SEQUENCE [LARGE SCALE GENOMIC DNA]</scope>
    <source>
        <strain evidence="6 7">WB03_NA08</strain>
    </source>
</reference>
<gene>
    <name evidence="6" type="ORF">FYJ24_04055</name>
</gene>
<comment type="caution">
    <text evidence="6">The sequence shown here is derived from an EMBL/GenBank/DDBJ whole genome shotgun (WGS) entry which is preliminary data.</text>
</comment>
<dbReference type="Gene3D" id="2.102.10.10">
    <property type="entry name" value="Rieske [2Fe-2S] iron-sulphur domain"/>
    <property type="match status" value="1"/>
</dbReference>
<dbReference type="GO" id="GO:0004497">
    <property type="term" value="F:monooxygenase activity"/>
    <property type="evidence" value="ECO:0007669"/>
    <property type="project" value="UniProtKB-ARBA"/>
</dbReference>
<evidence type="ECO:0000256" key="3">
    <source>
        <dbReference type="ARBA" id="ARBA00023004"/>
    </source>
</evidence>
<evidence type="ECO:0000259" key="5">
    <source>
        <dbReference type="PROSITE" id="PS51296"/>
    </source>
</evidence>
<name>A0A6N7VSM3_9ACTO</name>
<keyword evidence="4" id="KW-0411">Iron-sulfur</keyword>
<evidence type="ECO:0000256" key="2">
    <source>
        <dbReference type="ARBA" id="ARBA00022723"/>
    </source>
</evidence>